<evidence type="ECO:0000313" key="4">
    <source>
        <dbReference type="Proteomes" id="UP001165367"/>
    </source>
</evidence>
<organism evidence="3 4">
    <name type="scientific">Terrimonas ginsenosidimutans</name>
    <dbReference type="NCBI Taxonomy" id="2908004"/>
    <lineage>
        <taxon>Bacteria</taxon>
        <taxon>Pseudomonadati</taxon>
        <taxon>Bacteroidota</taxon>
        <taxon>Chitinophagia</taxon>
        <taxon>Chitinophagales</taxon>
        <taxon>Chitinophagaceae</taxon>
        <taxon>Terrimonas</taxon>
    </lineage>
</organism>
<keyword evidence="4" id="KW-1185">Reference proteome</keyword>
<comment type="caution">
    <text evidence="3">The sequence shown here is derived from an EMBL/GenBank/DDBJ whole genome shotgun (WGS) entry which is preliminary data.</text>
</comment>
<keyword evidence="2" id="KW-0732">Signal</keyword>
<reference evidence="3" key="1">
    <citation type="submission" date="2022-01" db="EMBL/GenBank/DDBJ databases">
        <authorList>
            <person name="Jo J.-H."/>
            <person name="Im W.-T."/>
        </authorList>
    </citation>
    <scope>NUCLEOTIDE SEQUENCE</scope>
    <source>
        <strain evidence="3">NA20</strain>
    </source>
</reference>
<evidence type="ECO:0008006" key="5">
    <source>
        <dbReference type="Google" id="ProtNLM"/>
    </source>
</evidence>
<dbReference type="SUPFAM" id="SSF48452">
    <property type="entry name" value="TPR-like"/>
    <property type="match status" value="1"/>
</dbReference>
<proteinExistence type="predicted"/>
<dbReference type="RefSeq" id="WP_237876231.1">
    <property type="nucleotide sequence ID" value="NZ_JAKLTR010000021.1"/>
</dbReference>
<feature type="region of interest" description="Disordered" evidence="1">
    <location>
        <begin position="387"/>
        <end position="410"/>
    </location>
</feature>
<gene>
    <name evidence="3" type="ORF">LZZ85_24440</name>
</gene>
<evidence type="ECO:0000313" key="3">
    <source>
        <dbReference type="EMBL" id="MCG2617470.1"/>
    </source>
</evidence>
<sequence>MFCFPKNITGVVTGILLAVTLVSCATYNQQVAGYYTSLQSGDYNKAAKELDKSKLLKKDRNRLLYLLERGKVCHLMAQWDSSNTYFNEADLLMETARTSVKDVALGNLLNPMMQTYKAEDFEKYLVHYYKAINYLQLGQTEDAIVEARRISLRTYAQEDKVGNKDKYKEDAFSLMVQGIIYEKGGDVNNAFIAYRNAADVFLDGKGDYYGIKMPEQLKKDLLRTAYLNGFTDELGRYERLLNTTYNREDKSAGGDLVLFWESGSAPIKAQQDLFFSLFKDSGGGFFFADANNAFNVPFDFSSGYSRDNLKLENLRSFRVALPKYETVAPAYTGGVAQIGGASVRLEAAEDVNNLAFATLRERMLRELSSTLTRLAIKKLAEAAIRPPDRKDTYDKNKSEEQKKKERKEDATREAIALGLQLFNFASEKADTRNWQSLPHTIYYARIPLQQGENNISLQLSGQRSITVPVKATGHGGLQVMTVNTIR</sequence>
<dbReference type="InterPro" id="IPR011990">
    <property type="entry name" value="TPR-like_helical_dom_sf"/>
</dbReference>
<name>A0ABS9KYQ1_9BACT</name>
<accession>A0ABS9KYQ1</accession>
<feature type="chain" id="PRO_5046152170" description="Tetratricopeptide repeat protein" evidence="2">
    <location>
        <begin position="26"/>
        <end position="486"/>
    </location>
</feature>
<dbReference type="PROSITE" id="PS51257">
    <property type="entry name" value="PROKAR_LIPOPROTEIN"/>
    <property type="match status" value="1"/>
</dbReference>
<protein>
    <recommendedName>
        <fullName evidence="5">Tetratricopeptide repeat protein</fullName>
    </recommendedName>
</protein>
<dbReference type="Gene3D" id="1.25.40.10">
    <property type="entry name" value="Tetratricopeptide repeat domain"/>
    <property type="match status" value="1"/>
</dbReference>
<feature type="signal peptide" evidence="2">
    <location>
        <begin position="1"/>
        <end position="25"/>
    </location>
</feature>
<evidence type="ECO:0000256" key="1">
    <source>
        <dbReference type="SAM" id="MobiDB-lite"/>
    </source>
</evidence>
<dbReference type="Proteomes" id="UP001165367">
    <property type="component" value="Unassembled WGS sequence"/>
</dbReference>
<evidence type="ECO:0000256" key="2">
    <source>
        <dbReference type="SAM" id="SignalP"/>
    </source>
</evidence>
<dbReference type="EMBL" id="JAKLTR010000021">
    <property type="protein sequence ID" value="MCG2617470.1"/>
    <property type="molecule type" value="Genomic_DNA"/>
</dbReference>